<accession>A0ABR2HV42</accession>
<proteinExistence type="predicted"/>
<name>A0ABR2HV42_9EUKA</name>
<organism evidence="1 2">
    <name type="scientific">Tritrichomonas musculus</name>
    <dbReference type="NCBI Taxonomy" id="1915356"/>
    <lineage>
        <taxon>Eukaryota</taxon>
        <taxon>Metamonada</taxon>
        <taxon>Parabasalia</taxon>
        <taxon>Tritrichomonadida</taxon>
        <taxon>Tritrichomonadidae</taxon>
        <taxon>Tritrichomonas</taxon>
    </lineage>
</organism>
<reference evidence="1 2" key="1">
    <citation type="submission" date="2024-04" db="EMBL/GenBank/DDBJ databases">
        <title>Tritrichomonas musculus Genome.</title>
        <authorList>
            <person name="Alves-Ferreira E."/>
            <person name="Grigg M."/>
            <person name="Lorenzi H."/>
            <person name="Galac M."/>
        </authorList>
    </citation>
    <scope>NUCLEOTIDE SEQUENCE [LARGE SCALE GENOMIC DNA]</scope>
    <source>
        <strain evidence="1 2">EAF2021</strain>
    </source>
</reference>
<comment type="caution">
    <text evidence="1">The sequence shown here is derived from an EMBL/GenBank/DDBJ whole genome shotgun (WGS) entry which is preliminary data.</text>
</comment>
<keyword evidence="2" id="KW-1185">Reference proteome</keyword>
<evidence type="ECO:0000313" key="2">
    <source>
        <dbReference type="Proteomes" id="UP001470230"/>
    </source>
</evidence>
<dbReference type="Proteomes" id="UP001470230">
    <property type="component" value="Unassembled WGS sequence"/>
</dbReference>
<evidence type="ECO:0000313" key="1">
    <source>
        <dbReference type="EMBL" id="KAK8852887.1"/>
    </source>
</evidence>
<dbReference type="EMBL" id="JAPFFF010000023">
    <property type="protein sequence ID" value="KAK8852887.1"/>
    <property type="molecule type" value="Genomic_DNA"/>
</dbReference>
<sequence length="86" mass="10628">MNANEIITNDKDIWKCKNNKNLFIDEEDEKYHVFVEIIKENQFYILKKVIDIRNKQVMFKKILIPEDNDFKHLKNVMKEFEFFSFH</sequence>
<protein>
    <submittedName>
        <fullName evidence="1">Uncharacterized protein</fullName>
    </submittedName>
</protein>
<gene>
    <name evidence="1" type="ORF">M9Y10_017879</name>
</gene>